<proteinExistence type="predicted"/>
<accession>A0A183FTB6</accession>
<sequence>MGLCLHWIRNMVQKRWQADALFNRMRSWLAVKTALTRPGEAKPSLPRSDWTVATGQEVVAEPETHSPGLCFKTKSRSNVGACVESSRNTLAQGRIRLTGTKRKWRDLIFKIFRPSMPIVDGKPIAEFNYRLNQSIKLPKFEVQEFSPSGDIHSFSEFWELFTTVVQDNTSVPASTKFPYLQLKLK</sequence>
<dbReference type="EMBL" id="UZAH01027048">
    <property type="protein sequence ID" value="VDO88095.1"/>
    <property type="molecule type" value="Genomic_DNA"/>
</dbReference>
<evidence type="ECO:0000313" key="2">
    <source>
        <dbReference type="Proteomes" id="UP000050761"/>
    </source>
</evidence>
<dbReference type="Proteomes" id="UP000050761">
    <property type="component" value="Unassembled WGS sequence"/>
</dbReference>
<evidence type="ECO:0000313" key="1">
    <source>
        <dbReference type="EMBL" id="VDO88095.1"/>
    </source>
</evidence>
<reference evidence="3" key="2">
    <citation type="submission" date="2019-09" db="UniProtKB">
        <authorList>
            <consortium name="WormBaseParasite"/>
        </authorList>
    </citation>
    <scope>IDENTIFICATION</scope>
</reference>
<dbReference type="WBParaSite" id="HPBE_0001129001-mRNA-1">
    <property type="protein sequence ID" value="HPBE_0001129001-mRNA-1"/>
    <property type="gene ID" value="HPBE_0001129001"/>
</dbReference>
<dbReference type="AlphaFoldDB" id="A0A183FTB6"/>
<name>A0A183FTB6_HELPZ</name>
<evidence type="ECO:0000313" key="3">
    <source>
        <dbReference type="WBParaSite" id="HPBE_0001129001-mRNA-1"/>
    </source>
</evidence>
<organism evidence="2 3">
    <name type="scientific">Heligmosomoides polygyrus</name>
    <name type="common">Parasitic roundworm</name>
    <dbReference type="NCBI Taxonomy" id="6339"/>
    <lineage>
        <taxon>Eukaryota</taxon>
        <taxon>Metazoa</taxon>
        <taxon>Ecdysozoa</taxon>
        <taxon>Nematoda</taxon>
        <taxon>Chromadorea</taxon>
        <taxon>Rhabditida</taxon>
        <taxon>Rhabditina</taxon>
        <taxon>Rhabditomorpha</taxon>
        <taxon>Strongyloidea</taxon>
        <taxon>Heligmosomidae</taxon>
        <taxon>Heligmosomoides</taxon>
    </lineage>
</organism>
<reference evidence="1 2" key="1">
    <citation type="submission" date="2018-11" db="EMBL/GenBank/DDBJ databases">
        <authorList>
            <consortium name="Pathogen Informatics"/>
        </authorList>
    </citation>
    <scope>NUCLEOTIDE SEQUENCE [LARGE SCALE GENOMIC DNA]</scope>
</reference>
<protein>
    <submittedName>
        <fullName evidence="1 3">Uncharacterized protein</fullName>
    </submittedName>
</protein>
<gene>
    <name evidence="1" type="ORF">HPBE_LOCUS11291</name>
</gene>
<keyword evidence="2" id="KW-1185">Reference proteome</keyword>
<accession>A0A3P8CV33</accession>